<dbReference type="Proteomes" id="UP000470771">
    <property type="component" value="Unassembled WGS sequence"/>
</dbReference>
<dbReference type="RefSeq" id="WP_160632454.1">
    <property type="nucleotide sequence ID" value="NZ_WWNE01000005.1"/>
</dbReference>
<evidence type="ECO:0000313" key="2">
    <source>
        <dbReference type="Proteomes" id="UP000470771"/>
    </source>
</evidence>
<sequence length="288" mass="34357">MDANRVKIKEDLLSDKIDYSEAFELLKRLPKPWHSKEWKKKREQFIKSNCEQCGINKAYKPMYVQHLVQPPKFKDIRNTLFEQKFEQHCSKEDINFSQPTITDEEYKKYLKKHVEIREVCPNCLKQSISVRKTMKPKYRCSGCWSEFNEPETIEYIPDLQMRPNEDDVRERLNIKASNQRYYDLKQKLWNSWEQDLGKLALVISMEHSETYYDLVNAVTFCKTCAATMDRANRLLCYSCKENYFDYRLYSVCYQCHLEGNSECNPFASIVYRGEYFNQFGGIDEGQLS</sequence>
<proteinExistence type="predicted"/>
<dbReference type="EMBL" id="WWNE01000005">
    <property type="protein sequence ID" value="NBG65500.1"/>
    <property type="molecule type" value="Genomic_DNA"/>
</dbReference>
<dbReference type="AlphaFoldDB" id="A0A6N9NJX9"/>
<evidence type="ECO:0000313" key="1">
    <source>
        <dbReference type="EMBL" id="NBG65500.1"/>
    </source>
</evidence>
<protein>
    <submittedName>
        <fullName evidence="1">Uncharacterized protein</fullName>
    </submittedName>
</protein>
<gene>
    <name evidence="1" type="ORF">GQN54_05195</name>
</gene>
<keyword evidence="2" id="KW-1185">Reference proteome</keyword>
<organism evidence="1 2">
    <name type="scientific">Acidiluteibacter ferrifornacis</name>
    <dbReference type="NCBI Taxonomy" id="2692424"/>
    <lineage>
        <taxon>Bacteria</taxon>
        <taxon>Pseudomonadati</taxon>
        <taxon>Bacteroidota</taxon>
        <taxon>Flavobacteriia</taxon>
        <taxon>Flavobacteriales</taxon>
        <taxon>Cryomorphaceae</taxon>
        <taxon>Acidiluteibacter</taxon>
    </lineage>
</organism>
<reference evidence="1 2" key="1">
    <citation type="submission" date="2019-12" db="EMBL/GenBank/DDBJ databases">
        <authorList>
            <person name="Zhao J."/>
        </authorList>
    </citation>
    <scope>NUCLEOTIDE SEQUENCE [LARGE SCALE GENOMIC DNA]</scope>
    <source>
        <strain evidence="1 2">S-15</strain>
    </source>
</reference>
<accession>A0A6N9NJX9</accession>
<name>A0A6N9NJX9_9FLAO</name>
<comment type="caution">
    <text evidence="1">The sequence shown here is derived from an EMBL/GenBank/DDBJ whole genome shotgun (WGS) entry which is preliminary data.</text>
</comment>